<dbReference type="InterPro" id="IPR050237">
    <property type="entry name" value="ATP-dep_AMP-bd_enzyme"/>
</dbReference>
<protein>
    <submittedName>
        <fullName evidence="5">(2,3-dihydroxybenzoyl)adenylate synthase</fullName>
        <ecNumber evidence="5">2.7.7.58</ecNumber>
    </submittedName>
</protein>
<dbReference type="Gene3D" id="3.30.300.30">
    <property type="match status" value="1"/>
</dbReference>
<dbReference type="EC" id="2.7.7.58" evidence="5"/>
<keyword evidence="5" id="KW-0808">Transferase</keyword>
<dbReference type="SUPFAM" id="SSF56801">
    <property type="entry name" value="Acetyl-CoA synthetase-like"/>
    <property type="match status" value="1"/>
</dbReference>
<dbReference type="GO" id="GO:0016779">
    <property type="term" value="F:nucleotidyltransferase activity"/>
    <property type="evidence" value="ECO:0007669"/>
    <property type="project" value="UniProtKB-KW"/>
</dbReference>
<evidence type="ECO:0000256" key="1">
    <source>
        <dbReference type="ARBA" id="ARBA00004924"/>
    </source>
</evidence>
<sequence>MSDFLKHCTPWPEALAGEYRRKGYWRGQTFSALLDERAEQYGERLAVVSGQTRWRYRDLAAEADRLARGFSALGIGPKDRVVVQLPNCAEFFAVIFALFRMGALPVFALPAHRKLEISYFCQHAEAVAYIIAGQHGGFDYRNLASEVKAVSPGLQHVLVLGDAGPFTALHDLPDGTLPAPPEASDVAFFQLSGGSTGTPKLIPRTHDDYIYSLRGSAEICQLSPESVYLCVLPAGHNFALSSPGSLGVFYAGGTVVLSNNSSPDHVFPLIAAERVSVTALVPPLVPVWLDAAASLKPDLSSLKVVQVGGARFNSEMAARLVRELGCTLQQVFGMAEGLVNYTRYDDSDALVLHTQGRPISPDDEICVVDDEDQPLPAGEVGHLLTRGPYTIHGYYRAAEHNARSFTADGFYRTGDLVRQTAEGYLVVEGRAKDQINRGGEKISAEEVEHLLLAHQGVADVAIVAMPDAFLGEKSCAFVIRRDASLRAVELNAYLRKLGIAAYKIPDRIEFADAFPKTGVGKVSKKILRQIIEQRLLVASQSG</sequence>
<dbReference type="PANTHER" id="PTHR43767:SF1">
    <property type="entry name" value="NONRIBOSOMAL PEPTIDE SYNTHASE PES1 (EUROFUNG)-RELATED"/>
    <property type="match status" value="1"/>
</dbReference>
<proteinExistence type="predicted"/>
<comment type="pathway">
    <text evidence="1">Siderophore biosynthesis.</text>
</comment>
<dbReference type="InterPro" id="IPR020845">
    <property type="entry name" value="AMP-binding_CS"/>
</dbReference>
<dbReference type="PANTHER" id="PTHR43767">
    <property type="entry name" value="LONG-CHAIN-FATTY-ACID--COA LIGASE"/>
    <property type="match status" value="1"/>
</dbReference>
<dbReference type="InterPro" id="IPR011963">
    <property type="entry name" value="DHB_AMP_lig"/>
</dbReference>
<evidence type="ECO:0000259" key="3">
    <source>
        <dbReference type="Pfam" id="PF00501"/>
    </source>
</evidence>
<keyword evidence="6" id="KW-1185">Reference proteome</keyword>
<reference evidence="5 6" key="1">
    <citation type="submission" date="2020-03" db="EMBL/GenBank/DDBJ databases">
        <title>Draft genome sequence of environmentally isolated violet-colored cultures.</title>
        <authorList>
            <person name="Wilson H.S."/>
        </authorList>
    </citation>
    <scope>NUCLEOTIDE SEQUENCE [LARGE SCALE GENOMIC DNA]</scope>
    <source>
        <strain evidence="5 6">HSC-16F04</strain>
    </source>
</reference>
<dbReference type="Pfam" id="PF13193">
    <property type="entry name" value="AMP-binding_C"/>
    <property type="match status" value="1"/>
</dbReference>
<evidence type="ECO:0000313" key="5">
    <source>
        <dbReference type="EMBL" id="NHQ87001.1"/>
    </source>
</evidence>
<evidence type="ECO:0000313" key="6">
    <source>
        <dbReference type="Proteomes" id="UP000712570"/>
    </source>
</evidence>
<dbReference type="RefSeq" id="WP_166826720.1">
    <property type="nucleotide sequence ID" value="NZ_JAAOLX010000006.1"/>
</dbReference>
<feature type="domain" description="AMP-dependent synthetase/ligase" evidence="3">
    <location>
        <begin position="34"/>
        <end position="395"/>
    </location>
</feature>
<gene>
    <name evidence="5" type="ORF">HA050_12845</name>
</gene>
<dbReference type="Proteomes" id="UP000712570">
    <property type="component" value="Unassembled WGS sequence"/>
</dbReference>
<keyword evidence="5" id="KW-0548">Nucleotidyltransferase</keyword>
<organism evidence="5 6">
    <name type="scientific">Iodobacter violaceini</name>
    <dbReference type="NCBI Taxonomy" id="3044271"/>
    <lineage>
        <taxon>Bacteria</taxon>
        <taxon>Pseudomonadati</taxon>
        <taxon>Pseudomonadota</taxon>
        <taxon>Betaproteobacteria</taxon>
        <taxon>Neisseriales</taxon>
        <taxon>Chitinibacteraceae</taxon>
        <taxon>Iodobacter</taxon>
    </lineage>
</organism>
<dbReference type="InterPro" id="IPR000873">
    <property type="entry name" value="AMP-dep_synth/lig_dom"/>
</dbReference>
<feature type="domain" description="AMP-binding enzyme C-terminal" evidence="4">
    <location>
        <begin position="446"/>
        <end position="521"/>
    </location>
</feature>
<accession>A0ABX0L0V0</accession>
<comment type="caution">
    <text evidence="5">The sequence shown here is derived from an EMBL/GenBank/DDBJ whole genome shotgun (WGS) entry which is preliminary data.</text>
</comment>
<dbReference type="EMBL" id="JAAOLX010000006">
    <property type="protein sequence ID" value="NHQ87001.1"/>
    <property type="molecule type" value="Genomic_DNA"/>
</dbReference>
<dbReference type="PROSITE" id="PS00455">
    <property type="entry name" value="AMP_BINDING"/>
    <property type="match status" value="1"/>
</dbReference>
<dbReference type="CDD" id="cd05920">
    <property type="entry name" value="23DHB-AMP_lg"/>
    <property type="match status" value="1"/>
</dbReference>
<dbReference type="InterPro" id="IPR045851">
    <property type="entry name" value="AMP-bd_C_sf"/>
</dbReference>
<dbReference type="Pfam" id="PF00501">
    <property type="entry name" value="AMP-binding"/>
    <property type="match status" value="1"/>
</dbReference>
<dbReference type="Gene3D" id="2.30.38.10">
    <property type="entry name" value="Luciferase, Domain 3"/>
    <property type="match status" value="1"/>
</dbReference>
<name>A0ABX0L0V0_9NEIS</name>
<dbReference type="NCBIfam" id="TIGR02275">
    <property type="entry name" value="DHB_AMP_lig"/>
    <property type="match status" value="1"/>
</dbReference>
<dbReference type="InterPro" id="IPR025110">
    <property type="entry name" value="AMP-bd_C"/>
</dbReference>
<evidence type="ECO:0000256" key="2">
    <source>
        <dbReference type="ARBA" id="ARBA00022598"/>
    </source>
</evidence>
<keyword evidence="2" id="KW-0436">Ligase</keyword>
<evidence type="ECO:0000259" key="4">
    <source>
        <dbReference type="Pfam" id="PF13193"/>
    </source>
</evidence>
<dbReference type="Gene3D" id="3.40.50.980">
    <property type="match status" value="2"/>
</dbReference>